<reference evidence="3 4" key="1">
    <citation type="submission" date="2020-08" db="EMBL/GenBank/DDBJ databases">
        <title>Genomic Encyclopedia of Type Strains, Phase IV (KMG-V): Genome sequencing to study the core and pangenomes of soil and plant-associated prokaryotes.</title>
        <authorList>
            <person name="Whitman W."/>
        </authorList>
    </citation>
    <scope>NUCLEOTIDE SEQUENCE [LARGE SCALE GENOMIC DNA]</scope>
    <source>
        <strain evidence="1 4">SEMIA 471</strain>
        <strain evidence="2 3">SEMIA 489</strain>
    </source>
</reference>
<dbReference type="EMBL" id="JACIID010000008">
    <property type="protein sequence ID" value="MBB4537092.1"/>
    <property type="molecule type" value="Genomic_DNA"/>
</dbReference>
<accession>A0A7W7EFH8</accession>
<evidence type="ECO:0000313" key="4">
    <source>
        <dbReference type="Proteomes" id="UP000557344"/>
    </source>
</evidence>
<proteinExistence type="predicted"/>
<evidence type="ECO:0000313" key="1">
    <source>
        <dbReference type="EMBL" id="MBB4481295.1"/>
    </source>
</evidence>
<name>A0A7W7EFH8_RHIET</name>
<dbReference type="AlphaFoldDB" id="A0A7W7EFH8"/>
<comment type="caution">
    <text evidence="2">The sequence shown here is derived from an EMBL/GenBank/DDBJ whole genome shotgun (WGS) entry which is preliminary data.</text>
</comment>
<organism evidence="2 3">
    <name type="scientific">Rhizobium etli</name>
    <dbReference type="NCBI Taxonomy" id="29449"/>
    <lineage>
        <taxon>Bacteria</taxon>
        <taxon>Pseudomonadati</taxon>
        <taxon>Pseudomonadota</taxon>
        <taxon>Alphaproteobacteria</taxon>
        <taxon>Hyphomicrobiales</taxon>
        <taxon>Rhizobiaceae</taxon>
        <taxon>Rhizobium/Agrobacterium group</taxon>
        <taxon>Rhizobium</taxon>
    </lineage>
</organism>
<dbReference type="EMBL" id="JACIHU010000008">
    <property type="protein sequence ID" value="MBB4481295.1"/>
    <property type="molecule type" value="Genomic_DNA"/>
</dbReference>
<dbReference type="Proteomes" id="UP000523431">
    <property type="component" value="Unassembled WGS sequence"/>
</dbReference>
<evidence type="ECO:0000313" key="2">
    <source>
        <dbReference type="EMBL" id="MBB4537092.1"/>
    </source>
</evidence>
<evidence type="ECO:0000313" key="3">
    <source>
        <dbReference type="Proteomes" id="UP000523431"/>
    </source>
</evidence>
<sequence>MVEENGGHQVGICVANAHTENGVAINHHHHFVVSRDERFALGPEESYHVTAIPKAAKCELPDYGWMA</sequence>
<gene>
    <name evidence="1" type="ORF">GGE46_003891</name>
    <name evidence="2" type="ORF">GGE57_003856</name>
</gene>
<dbReference type="Proteomes" id="UP000557344">
    <property type="component" value="Unassembled WGS sequence"/>
</dbReference>
<protein>
    <submittedName>
        <fullName evidence="2">Uncharacterized protein</fullName>
    </submittedName>
</protein>